<dbReference type="CDD" id="cd00882">
    <property type="entry name" value="Ras_like_GTPase"/>
    <property type="match status" value="1"/>
</dbReference>
<dbReference type="GO" id="GO:0003924">
    <property type="term" value="F:GTPase activity"/>
    <property type="evidence" value="ECO:0007669"/>
    <property type="project" value="InterPro"/>
</dbReference>
<sequence>MSQVMLVLGPSRVGKSSLIDALTYGQFHREFYPQDIDFQVKLAKVAQHRVYEVQSIEWDGKPFGLVQFYSNVADLILIVVNICGCYDQMDQIHDIYQALPITNNKQQIVLIGNLNGQNKRNEKLCQSLSTFAKLNDIKLYELDSTNIMNVQMEFHFITQPYSLFDDIWNRNQNYVTQFVSQAVSLFI</sequence>
<reference evidence="1" key="1">
    <citation type="submission" date="2021-01" db="EMBL/GenBank/DDBJ databases">
        <authorList>
            <consortium name="Genoscope - CEA"/>
            <person name="William W."/>
        </authorList>
    </citation>
    <scope>NUCLEOTIDE SEQUENCE</scope>
</reference>
<keyword evidence="2" id="KW-1185">Reference proteome</keyword>
<organism evidence="1 2">
    <name type="scientific">Paramecium primaurelia</name>
    <dbReference type="NCBI Taxonomy" id="5886"/>
    <lineage>
        <taxon>Eukaryota</taxon>
        <taxon>Sar</taxon>
        <taxon>Alveolata</taxon>
        <taxon>Ciliophora</taxon>
        <taxon>Intramacronucleata</taxon>
        <taxon>Oligohymenophorea</taxon>
        <taxon>Peniculida</taxon>
        <taxon>Parameciidae</taxon>
        <taxon>Paramecium</taxon>
    </lineage>
</organism>
<dbReference type="Pfam" id="PF00071">
    <property type="entry name" value="Ras"/>
    <property type="match status" value="1"/>
</dbReference>
<dbReference type="EMBL" id="CAJJDM010000055">
    <property type="protein sequence ID" value="CAD8075999.1"/>
    <property type="molecule type" value="Genomic_DNA"/>
</dbReference>
<evidence type="ECO:0000313" key="1">
    <source>
        <dbReference type="EMBL" id="CAD8075999.1"/>
    </source>
</evidence>
<dbReference type="GO" id="GO:0005525">
    <property type="term" value="F:GTP binding"/>
    <property type="evidence" value="ECO:0007669"/>
    <property type="project" value="InterPro"/>
</dbReference>
<comment type="caution">
    <text evidence="1">The sequence shown here is derived from an EMBL/GenBank/DDBJ whole genome shotgun (WGS) entry which is preliminary data.</text>
</comment>
<dbReference type="OMA" id="NIMSVQM"/>
<name>A0A8S1M884_PARPR</name>
<protein>
    <submittedName>
        <fullName evidence="1">Uncharacterized protein</fullName>
    </submittedName>
</protein>
<proteinExistence type="predicted"/>
<accession>A0A8S1M884</accession>
<dbReference type="InterPro" id="IPR001806">
    <property type="entry name" value="Small_GTPase"/>
</dbReference>
<evidence type="ECO:0000313" key="2">
    <source>
        <dbReference type="Proteomes" id="UP000688137"/>
    </source>
</evidence>
<dbReference type="Proteomes" id="UP000688137">
    <property type="component" value="Unassembled WGS sequence"/>
</dbReference>
<dbReference type="AlphaFoldDB" id="A0A8S1M884"/>
<gene>
    <name evidence="1" type="ORF">PPRIM_AZ9-3.1.T0550183</name>
</gene>